<reference evidence="2 3" key="1">
    <citation type="journal article" date="2014" name="Am. J. Bot.">
        <title>Genome assembly and annotation for red clover (Trifolium pratense; Fabaceae).</title>
        <authorList>
            <person name="Istvanek J."/>
            <person name="Jaros M."/>
            <person name="Krenek A."/>
            <person name="Repkova J."/>
        </authorList>
    </citation>
    <scope>NUCLEOTIDE SEQUENCE [LARGE SCALE GENOMIC DNA]</scope>
    <source>
        <strain evidence="3">cv. Tatra</strain>
        <tissue evidence="2">Young leaves</tissue>
    </source>
</reference>
<accession>A0A2K3KDF8</accession>
<evidence type="ECO:0000313" key="3">
    <source>
        <dbReference type="Proteomes" id="UP000236291"/>
    </source>
</evidence>
<feature type="compositionally biased region" description="Basic and acidic residues" evidence="1">
    <location>
        <begin position="9"/>
        <end position="18"/>
    </location>
</feature>
<organism evidence="2 3">
    <name type="scientific">Trifolium pratense</name>
    <name type="common">Red clover</name>
    <dbReference type="NCBI Taxonomy" id="57577"/>
    <lineage>
        <taxon>Eukaryota</taxon>
        <taxon>Viridiplantae</taxon>
        <taxon>Streptophyta</taxon>
        <taxon>Embryophyta</taxon>
        <taxon>Tracheophyta</taxon>
        <taxon>Spermatophyta</taxon>
        <taxon>Magnoliopsida</taxon>
        <taxon>eudicotyledons</taxon>
        <taxon>Gunneridae</taxon>
        <taxon>Pentapetalae</taxon>
        <taxon>rosids</taxon>
        <taxon>fabids</taxon>
        <taxon>Fabales</taxon>
        <taxon>Fabaceae</taxon>
        <taxon>Papilionoideae</taxon>
        <taxon>50 kb inversion clade</taxon>
        <taxon>NPAAA clade</taxon>
        <taxon>Hologalegina</taxon>
        <taxon>IRL clade</taxon>
        <taxon>Trifolieae</taxon>
        <taxon>Trifolium</taxon>
    </lineage>
</organism>
<proteinExistence type="predicted"/>
<protein>
    <submittedName>
        <fullName evidence="2">Uncharacterized protein</fullName>
    </submittedName>
</protein>
<name>A0A2K3KDF8_TRIPR</name>
<dbReference type="Proteomes" id="UP000236291">
    <property type="component" value="Unassembled WGS sequence"/>
</dbReference>
<gene>
    <name evidence="2" type="ORF">L195_g062039</name>
</gene>
<evidence type="ECO:0000313" key="2">
    <source>
        <dbReference type="EMBL" id="PNX64279.1"/>
    </source>
</evidence>
<dbReference type="AlphaFoldDB" id="A0A2K3KDF8"/>
<feature type="compositionally biased region" description="Basic residues" evidence="1">
    <location>
        <begin position="19"/>
        <end position="31"/>
    </location>
</feature>
<feature type="region of interest" description="Disordered" evidence="1">
    <location>
        <begin position="1"/>
        <end position="47"/>
    </location>
</feature>
<feature type="non-terminal residue" evidence="2">
    <location>
        <position position="1"/>
    </location>
</feature>
<reference evidence="2 3" key="2">
    <citation type="journal article" date="2017" name="Front. Plant Sci.">
        <title>Gene Classification and Mining of Molecular Markers Useful in Red Clover (Trifolium pratense) Breeding.</title>
        <authorList>
            <person name="Istvanek J."/>
            <person name="Dluhosova J."/>
            <person name="Dluhos P."/>
            <person name="Patkova L."/>
            <person name="Nedelnik J."/>
            <person name="Repkova J."/>
        </authorList>
    </citation>
    <scope>NUCLEOTIDE SEQUENCE [LARGE SCALE GENOMIC DNA]</scope>
    <source>
        <strain evidence="3">cv. Tatra</strain>
        <tissue evidence="2">Young leaves</tissue>
    </source>
</reference>
<comment type="caution">
    <text evidence="2">The sequence shown here is derived from an EMBL/GenBank/DDBJ whole genome shotgun (WGS) entry which is preliminary data.</text>
</comment>
<evidence type="ECO:0000256" key="1">
    <source>
        <dbReference type="SAM" id="MobiDB-lite"/>
    </source>
</evidence>
<sequence>QTKTRQKLTGKELQEPKTRIHRKKHANRRRRGGGDVKPRPRSHYRRDGGYIVEEPIWMKGEGGGGREDRGSVLF</sequence>
<dbReference type="EMBL" id="ASHM01163876">
    <property type="protein sequence ID" value="PNX64279.1"/>
    <property type="molecule type" value="Genomic_DNA"/>
</dbReference>